<sequence>MSIGTAEALQRLFAQWKREVLANVSSDVERAELQKQLAAREGELLASASNGSTASLFSDLMGLGKDGASSSFDSISRPVLVQDFDESVIETQLHATAELYYIYQHDRMKVFQVAGALLRLFHDGRMRIQRGPGARALYLMEKHQPLRYKPRDRQLAYRRAFNYGTLAPPQGAVMFRNFHREFLAFVSAIAQYFRDLLIGEVIRGSQHLNERPFASQATIQRLGTDMRWQIDRATYGNILALTVEVGEYLKTILDALETPDIKKAFDANTKWDVIEVVSQRYLGGAGEISQRSKMADAGRLLLNFVADNPFKTRDFRDFQTEVMPLGPVAEEWIAAYRMTPEGRAFRGVTPTLRTTLGITSPAPMAMR</sequence>
<reference evidence="1 2" key="1">
    <citation type="submission" date="2020-02" db="EMBL/GenBank/DDBJ databases">
        <authorList>
            <person name="Babadi Z.K."/>
            <person name="Risdian C."/>
            <person name="Ebrahimipour G.H."/>
            <person name="Wink J."/>
        </authorList>
    </citation>
    <scope>NUCLEOTIDE SEQUENCE [LARGE SCALE GENOMIC DNA]</scope>
    <source>
        <strain evidence="1 2">ZKHCc1 1396</strain>
    </source>
</reference>
<evidence type="ECO:0000313" key="1">
    <source>
        <dbReference type="EMBL" id="MBE4750664.1"/>
    </source>
</evidence>
<gene>
    <name evidence="1" type="ORF">G4177_21065</name>
</gene>
<accession>A0ABR9PRW2</accession>
<dbReference type="Proteomes" id="UP001516472">
    <property type="component" value="Unassembled WGS sequence"/>
</dbReference>
<keyword evidence="2" id="KW-1185">Reference proteome</keyword>
<dbReference type="RefSeq" id="WP_193350248.1">
    <property type="nucleotide sequence ID" value="NZ_CBCSIP010000179.1"/>
</dbReference>
<comment type="caution">
    <text evidence="1">The sequence shown here is derived from an EMBL/GenBank/DDBJ whole genome shotgun (WGS) entry which is preliminary data.</text>
</comment>
<organism evidence="1 2">
    <name type="scientific">Corallococcus soli</name>
    <dbReference type="NCBI Taxonomy" id="2710757"/>
    <lineage>
        <taxon>Bacteria</taxon>
        <taxon>Pseudomonadati</taxon>
        <taxon>Myxococcota</taxon>
        <taxon>Myxococcia</taxon>
        <taxon>Myxococcales</taxon>
        <taxon>Cystobacterineae</taxon>
        <taxon>Myxococcaceae</taxon>
        <taxon>Corallococcus</taxon>
    </lineage>
</organism>
<name>A0ABR9PRW2_9BACT</name>
<protein>
    <submittedName>
        <fullName evidence="1">Uncharacterized protein</fullName>
    </submittedName>
</protein>
<proteinExistence type="predicted"/>
<dbReference type="EMBL" id="JAAIYO010000006">
    <property type="protein sequence ID" value="MBE4750664.1"/>
    <property type="molecule type" value="Genomic_DNA"/>
</dbReference>
<evidence type="ECO:0000313" key="2">
    <source>
        <dbReference type="Proteomes" id="UP001516472"/>
    </source>
</evidence>